<dbReference type="EMBL" id="BARW01019515">
    <property type="protein sequence ID" value="GAI96181.1"/>
    <property type="molecule type" value="Genomic_DNA"/>
</dbReference>
<accession>X1TXT4</accession>
<evidence type="ECO:0000259" key="4">
    <source>
        <dbReference type="Pfam" id="PF13377"/>
    </source>
</evidence>
<keyword evidence="3" id="KW-0804">Transcription</keyword>
<protein>
    <recommendedName>
        <fullName evidence="4">Transcriptional regulator LacI/GalR-like sensor domain-containing protein</fullName>
    </recommendedName>
</protein>
<evidence type="ECO:0000256" key="2">
    <source>
        <dbReference type="ARBA" id="ARBA00023125"/>
    </source>
</evidence>
<evidence type="ECO:0000256" key="1">
    <source>
        <dbReference type="ARBA" id="ARBA00023015"/>
    </source>
</evidence>
<sequence length="150" mass="16861">HYFTTAIQRGYRAALSKHQIAFDPDLCAQGEFHIQSGYDAMRRILGRKTKPDAVFANDEMAFGAMRAIKEAGLKIPEDISVFGFDNLALSQQTEPAMSTVDLDYEYMGRTAVRKIMENSESTRIVAVRIILPVRLVLRQSTREHGTQAIP</sequence>
<feature type="non-terminal residue" evidence="5">
    <location>
        <position position="1"/>
    </location>
</feature>
<dbReference type="InterPro" id="IPR028082">
    <property type="entry name" value="Peripla_BP_I"/>
</dbReference>
<gene>
    <name evidence="5" type="ORF">S12H4_33149</name>
</gene>
<evidence type="ECO:0000256" key="3">
    <source>
        <dbReference type="ARBA" id="ARBA00023163"/>
    </source>
</evidence>
<organism evidence="5">
    <name type="scientific">marine sediment metagenome</name>
    <dbReference type="NCBI Taxonomy" id="412755"/>
    <lineage>
        <taxon>unclassified sequences</taxon>
        <taxon>metagenomes</taxon>
        <taxon>ecological metagenomes</taxon>
    </lineage>
</organism>
<dbReference type="PANTHER" id="PTHR30146">
    <property type="entry name" value="LACI-RELATED TRANSCRIPTIONAL REPRESSOR"/>
    <property type="match status" value="1"/>
</dbReference>
<keyword evidence="2" id="KW-0238">DNA-binding</keyword>
<dbReference type="GO" id="GO:0000976">
    <property type="term" value="F:transcription cis-regulatory region binding"/>
    <property type="evidence" value="ECO:0007669"/>
    <property type="project" value="TreeGrafter"/>
</dbReference>
<comment type="caution">
    <text evidence="5">The sequence shown here is derived from an EMBL/GenBank/DDBJ whole genome shotgun (WGS) entry which is preliminary data.</text>
</comment>
<name>X1TXT4_9ZZZZ</name>
<dbReference type="InterPro" id="IPR046335">
    <property type="entry name" value="LacI/GalR-like_sensor"/>
</dbReference>
<dbReference type="GO" id="GO:0003700">
    <property type="term" value="F:DNA-binding transcription factor activity"/>
    <property type="evidence" value="ECO:0007669"/>
    <property type="project" value="TreeGrafter"/>
</dbReference>
<reference evidence="5" key="1">
    <citation type="journal article" date="2014" name="Front. Microbiol.">
        <title>High frequency of phylogenetically diverse reductive dehalogenase-homologous genes in deep subseafloor sedimentary metagenomes.</title>
        <authorList>
            <person name="Kawai M."/>
            <person name="Futagami T."/>
            <person name="Toyoda A."/>
            <person name="Takaki Y."/>
            <person name="Nishi S."/>
            <person name="Hori S."/>
            <person name="Arai W."/>
            <person name="Tsubouchi T."/>
            <person name="Morono Y."/>
            <person name="Uchiyama I."/>
            <person name="Ito T."/>
            <person name="Fujiyama A."/>
            <person name="Inagaki F."/>
            <person name="Takami H."/>
        </authorList>
    </citation>
    <scope>NUCLEOTIDE SEQUENCE</scope>
    <source>
        <strain evidence="5">Expedition CK06-06</strain>
    </source>
</reference>
<evidence type="ECO:0000313" key="5">
    <source>
        <dbReference type="EMBL" id="GAI96181.1"/>
    </source>
</evidence>
<dbReference type="PANTHER" id="PTHR30146:SF109">
    <property type="entry name" value="HTH-TYPE TRANSCRIPTIONAL REGULATOR GALS"/>
    <property type="match status" value="1"/>
</dbReference>
<feature type="domain" description="Transcriptional regulator LacI/GalR-like sensor" evidence="4">
    <location>
        <begin position="5"/>
        <end position="141"/>
    </location>
</feature>
<dbReference type="CDD" id="cd06267">
    <property type="entry name" value="PBP1_LacI_sugar_binding-like"/>
    <property type="match status" value="1"/>
</dbReference>
<dbReference type="Gene3D" id="3.40.50.2300">
    <property type="match status" value="2"/>
</dbReference>
<dbReference type="Pfam" id="PF13377">
    <property type="entry name" value="Peripla_BP_3"/>
    <property type="match status" value="1"/>
</dbReference>
<keyword evidence="1" id="KW-0805">Transcription regulation</keyword>
<dbReference type="AlphaFoldDB" id="X1TXT4"/>
<dbReference type="SUPFAM" id="SSF53822">
    <property type="entry name" value="Periplasmic binding protein-like I"/>
    <property type="match status" value="1"/>
</dbReference>
<proteinExistence type="predicted"/>